<reference evidence="5 6" key="1">
    <citation type="submission" date="2012-02" db="EMBL/GenBank/DDBJ databases">
        <title>Complete sequence of chromosome of Singulisphaera acidiphila DSM 18658.</title>
        <authorList>
            <consortium name="US DOE Joint Genome Institute (JGI-PGF)"/>
            <person name="Lucas S."/>
            <person name="Copeland A."/>
            <person name="Lapidus A."/>
            <person name="Glavina del Rio T."/>
            <person name="Dalin E."/>
            <person name="Tice H."/>
            <person name="Bruce D."/>
            <person name="Goodwin L."/>
            <person name="Pitluck S."/>
            <person name="Peters L."/>
            <person name="Ovchinnikova G."/>
            <person name="Chertkov O."/>
            <person name="Kyrpides N."/>
            <person name="Mavromatis K."/>
            <person name="Ivanova N."/>
            <person name="Brettin T."/>
            <person name="Detter J.C."/>
            <person name="Han C."/>
            <person name="Larimer F."/>
            <person name="Land M."/>
            <person name="Hauser L."/>
            <person name="Markowitz V."/>
            <person name="Cheng J.-F."/>
            <person name="Hugenholtz P."/>
            <person name="Woyke T."/>
            <person name="Wu D."/>
            <person name="Tindall B."/>
            <person name="Pomrenke H."/>
            <person name="Brambilla E."/>
            <person name="Klenk H.-P."/>
            <person name="Eisen J.A."/>
        </authorList>
    </citation>
    <scope>NUCLEOTIDE SEQUENCE [LARGE SCALE GENOMIC DNA]</scope>
    <source>
        <strain evidence="6">ATCC BAA-1392 / DSM 18658 / VKM B-2454 / MOB10</strain>
    </source>
</reference>
<proteinExistence type="predicted"/>
<dbReference type="OrthoDB" id="258766at2"/>
<dbReference type="RefSeq" id="WP_015249990.1">
    <property type="nucleotide sequence ID" value="NC_019892.1"/>
</dbReference>
<organism evidence="5 6">
    <name type="scientific">Singulisphaera acidiphila (strain ATCC BAA-1392 / DSM 18658 / VKM B-2454 / MOB10)</name>
    <dbReference type="NCBI Taxonomy" id="886293"/>
    <lineage>
        <taxon>Bacteria</taxon>
        <taxon>Pseudomonadati</taxon>
        <taxon>Planctomycetota</taxon>
        <taxon>Planctomycetia</taxon>
        <taxon>Isosphaerales</taxon>
        <taxon>Isosphaeraceae</taxon>
        <taxon>Singulisphaera</taxon>
    </lineage>
</organism>
<dbReference type="AlphaFoldDB" id="L0DQ01"/>
<keyword evidence="1" id="KW-1015">Disulfide bond</keyword>
<evidence type="ECO:0000259" key="4">
    <source>
        <dbReference type="Pfam" id="PF03712"/>
    </source>
</evidence>
<evidence type="ECO:0000256" key="2">
    <source>
        <dbReference type="SAM" id="MobiDB-lite"/>
    </source>
</evidence>
<feature type="chain" id="PRO_5003940317" evidence="3">
    <location>
        <begin position="25"/>
        <end position="448"/>
    </location>
</feature>
<dbReference type="InterPro" id="IPR008977">
    <property type="entry name" value="PHM/PNGase_F_dom_sf"/>
</dbReference>
<dbReference type="eggNOG" id="COG2010">
    <property type="taxonomic scope" value="Bacteria"/>
</dbReference>
<feature type="domain" description="Copper type II ascorbate-dependent monooxygenase C-terminal" evidence="4">
    <location>
        <begin position="298"/>
        <end position="416"/>
    </location>
</feature>
<dbReference type="SUPFAM" id="SSF49742">
    <property type="entry name" value="PHM/PNGase F"/>
    <property type="match status" value="2"/>
</dbReference>
<dbReference type="InterPro" id="IPR014784">
    <property type="entry name" value="Cu2_ascorb_mOase-like_C"/>
</dbReference>
<feature type="compositionally biased region" description="Basic and acidic residues" evidence="2">
    <location>
        <begin position="439"/>
        <end position="448"/>
    </location>
</feature>
<sequence>MRRWFGSCGMALAIGMLGGGAATAADAPTYHREVVRILQKHCQDCHRPGQVAPFSLLNYDQARKRATDLAAVTADRKMPPWHASNDEGGPFRDARVLSQEEIATLGRWAEAGCPEGTSTDAPAPRTWDSDWSLGTPDLVLKASEAYSLAAEGRDEFRVFVLPTGLTEGKWVAAVDFLPGNPKIVHHVLAAFDVRGAAKKLDEADPESGYKAFGGFGVVPSGGLGGWSPGKVARPLPNGVGRYLPAGADVLLQVHYHRSGKVESDQTSIGLYFAKDKVDKQVRGGMVIPPASGLFRRPALLIPAGDANYEITGTKTIDEDSHLFAVTPHMHWLGKDFLMKAIRPDGSTVTLIRIDQWDFNWQGGYDFMAPVPLPKGTRIEMKAHFNNSAENPANPNSPPVAVHWGEQTTDEMCIGFLQMTVDDEHRENQPPPRFAAPPVERLKAAARPE</sequence>
<keyword evidence="5" id="KW-0503">Monooxygenase</keyword>
<keyword evidence="5" id="KW-0560">Oxidoreductase</keyword>
<feature type="region of interest" description="Disordered" evidence="2">
    <location>
        <begin position="421"/>
        <end position="448"/>
    </location>
</feature>
<dbReference type="Pfam" id="PF03712">
    <property type="entry name" value="Cu2_monoox_C"/>
    <property type="match status" value="1"/>
</dbReference>
<name>L0DQ01_SINAD</name>
<evidence type="ECO:0000256" key="3">
    <source>
        <dbReference type="SAM" id="SignalP"/>
    </source>
</evidence>
<evidence type="ECO:0000313" key="5">
    <source>
        <dbReference type="EMBL" id="AGA30918.1"/>
    </source>
</evidence>
<evidence type="ECO:0000256" key="1">
    <source>
        <dbReference type="ARBA" id="ARBA00023157"/>
    </source>
</evidence>
<dbReference type="Gene3D" id="2.60.120.230">
    <property type="match status" value="1"/>
</dbReference>
<dbReference type="GO" id="GO:0016715">
    <property type="term" value="F:oxidoreductase activity, acting on paired donors, with incorporation or reduction of molecular oxygen, reduced ascorbate as one donor, and incorporation of one atom of oxygen"/>
    <property type="evidence" value="ECO:0007669"/>
    <property type="project" value="InterPro"/>
</dbReference>
<dbReference type="InterPro" id="IPR036939">
    <property type="entry name" value="Cu2_ascorb_mOase_N_sf"/>
</dbReference>
<dbReference type="GO" id="GO:0005507">
    <property type="term" value="F:copper ion binding"/>
    <property type="evidence" value="ECO:0007669"/>
    <property type="project" value="InterPro"/>
</dbReference>
<dbReference type="Gene3D" id="2.60.120.310">
    <property type="entry name" value="Copper type II, ascorbate-dependent monooxygenase, N-terminal domain"/>
    <property type="match status" value="1"/>
</dbReference>
<dbReference type="STRING" id="886293.Sinac_6858"/>
<dbReference type="Proteomes" id="UP000010798">
    <property type="component" value="Chromosome"/>
</dbReference>
<evidence type="ECO:0000313" key="6">
    <source>
        <dbReference type="Proteomes" id="UP000010798"/>
    </source>
</evidence>
<dbReference type="EMBL" id="CP003364">
    <property type="protein sequence ID" value="AGA30918.1"/>
    <property type="molecule type" value="Genomic_DNA"/>
</dbReference>
<keyword evidence="6" id="KW-1185">Reference proteome</keyword>
<protein>
    <submittedName>
        <fullName evidence="5">Copper type II ascorbate-dependent monooxygenase, C-terminal domain protein</fullName>
    </submittedName>
</protein>
<gene>
    <name evidence="5" type="ordered locus">Sinac_6858</name>
</gene>
<dbReference type="KEGG" id="saci:Sinac_6858"/>
<keyword evidence="3" id="KW-0732">Signal</keyword>
<dbReference type="HOGENOM" id="CLU_039620_0_0_0"/>
<feature type="signal peptide" evidence="3">
    <location>
        <begin position="1"/>
        <end position="24"/>
    </location>
</feature>
<dbReference type="InterPro" id="IPR024548">
    <property type="entry name" value="Cu2_monoox_C"/>
</dbReference>
<accession>L0DQ01</accession>